<dbReference type="Gene3D" id="1.10.246.120">
    <property type="match status" value="1"/>
</dbReference>
<dbReference type="GO" id="GO:0016192">
    <property type="term" value="P:vesicle-mediated transport"/>
    <property type="evidence" value="ECO:0007669"/>
    <property type="project" value="InterPro"/>
</dbReference>
<accession>A0A9Q1FWK0</accession>
<evidence type="ECO:0008006" key="9">
    <source>
        <dbReference type="Google" id="ProtNLM"/>
    </source>
</evidence>
<dbReference type="AlphaFoldDB" id="A0A9Q1FWK0"/>
<dbReference type="SMART" id="SM00167">
    <property type="entry name" value="VPS9"/>
    <property type="match status" value="1"/>
</dbReference>
<keyword evidence="1" id="KW-0479">Metal-binding</keyword>
<dbReference type="GO" id="GO:0005829">
    <property type="term" value="C:cytosol"/>
    <property type="evidence" value="ECO:0007669"/>
    <property type="project" value="TreeGrafter"/>
</dbReference>
<feature type="compositionally biased region" description="Low complexity" evidence="4">
    <location>
        <begin position="129"/>
        <end position="141"/>
    </location>
</feature>
<feature type="compositionally biased region" description="Low complexity" evidence="4">
    <location>
        <begin position="477"/>
        <end position="497"/>
    </location>
</feature>
<protein>
    <recommendedName>
        <fullName evidence="9">Rab5 GDP/GTP exchange factor-like</fullName>
    </recommendedName>
</protein>
<keyword evidence="8" id="KW-1185">Reference proteome</keyword>
<evidence type="ECO:0000259" key="6">
    <source>
        <dbReference type="PROSITE" id="PS51205"/>
    </source>
</evidence>
<name>A0A9Q1FWK0_SYNKA</name>
<dbReference type="PROSITE" id="PS51036">
    <property type="entry name" value="ZF_A20"/>
    <property type="match status" value="1"/>
</dbReference>
<proteinExistence type="predicted"/>
<dbReference type="SUPFAM" id="SSF57716">
    <property type="entry name" value="Glucocorticoid receptor-like (DNA-binding domain)"/>
    <property type="match status" value="1"/>
</dbReference>
<dbReference type="GO" id="GO:0008270">
    <property type="term" value="F:zinc ion binding"/>
    <property type="evidence" value="ECO:0007669"/>
    <property type="project" value="UniProtKB-KW"/>
</dbReference>
<dbReference type="PANTHER" id="PTHR23101">
    <property type="entry name" value="RAB GDP/GTP EXCHANGE FACTOR"/>
    <property type="match status" value="1"/>
</dbReference>
<evidence type="ECO:0000256" key="1">
    <source>
        <dbReference type="ARBA" id="ARBA00022723"/>
    </source>
</evidence>
<dbReference type="Pfam" id="PF02204">
    <property type="entry name" value="VPS9"/>
    <property type="match status" value="1"/>
</dbReference>
<feature type="region of interest" description="Disordered" evidence="4">
    <location>
        <begin position="404"/>
        <end position="425"/>
    </location>
</feature>
<evidence type="ECO:0000256" key="2">
    <source>
        <dbReference type="ARBA" id="ARBA00022771"/>
    </source>
</evidence>
<gene>
    <name evidence="7" type="ORF">SKAU_G00088100</name>
</gene>
<dbReference type="GO" id="GO:0031267">
    <property type="term" value="F:small GTPase binding"/>
    <property type="evidence" value="ECO:0007669"/>
    <property type="project" value="TreeGrafter"/>
</dbReference>
<feature type="region of interest" description="Disordered" evidence="4">
    <location>
        <begin position="102"/>
        <end position="174"/>
    </location>
</feature>
<feature type="domain" description="VPS9" evidence="6">
    <location>
        <begin position="269"/>
        <end position="421"/>
    </location>
</feature>
<keyword evidence="3" id="KW-0862">Zinc</keyword>
<dbReference type="Proteomes" id="UP001152622">
    <property type="component" value="Chromosome 3"/>
</dbReference>
<evidence type="ECO:0000313" key="8">
    <source>
        <dbReference type="Proteomes" id="UP001152622"/>
    </source>
</evidence>
<dbReference type="InterPro" id="IPR041545">
    <property type="entry name" value="DUF5601"/>
</dbReference>
<dbReference type="Pfam" id="PF01754">
    <property type="entry name" value="zf-A20"/>
    <property type="match status" value="1"/>
</dbReference>
<dbReference type="OrthoDB" id="300289at2759"/>
<dbReference type="PANTHER" id="PTHR23101:SF126">
    <property type="entry name" value="RAB5 GDP_GTP EXCHANGE FACTOR"/>
    <property type="match status" value="1"/>
</dbReference>
<evidence type="ECO:0000313" key="7">
    <source>
        <dbReference type="EMBL" id="KAJ8368782.1"/>
    </source>
</evidence>
<dbReference type="InterPro" id="IPR045046">
    <property type="entry name" value="Vps9-like"/>
</dbReference>
<dbReference type="InterPro" id="IPR037191">
    <property type="entry name" value="VPS9_dom_sf"/>
</dbReference>
<evidence type="ECO:0000259" key="5">
    <source>
        <dbReference type="PROSITE" id="PS51036"/>
    </source>
</evidence>
<dbReference type="Pfam" id="PF18151">
    <property type="entry name" value="DUF5601"/>
    <property type="match status" value="1"/>
</dbReference>
<dbReference type="InterPro" id="IPR002653">
    <property type="entry name" value="Znf_A20"/>
</dbReference>
<keyword evidence="2" id="KW-0863">Zinc-finger</keyword>
<evidence type="ECO:0000256" key="4">
    <source>
        <dbReference type="SAM" id="MobiDB-lite"/>
    </source>
</evidence>
<dbReference type="GO" id="GO:0003677">
    <property type="term" value="F:DNA binding"/>
    <property type="evidence" value="ECO:0007669"/>
    <property type="project" value="InterPro"/>
</dbReference>
<sequence length="520" mass="58302">MESILCVRRTLSSANVNHTEEQTLIQNKAELQREMSHQRERRGIHMDQSELLCRKGCGYYGNAAWQGLCSKCYREDHQGTRQTQIQEDWALAERLQREEEAAYASSKNVLSRPSLPPFSKPEERKNSEKTSTVTTVKKFFSPSLRTTAPRKESLEARTPSASNSSRQPSAETDRDTCDFIHFLRPLQKPGQEIYRQSRAFTESAARKRNLSAEELSECVQDFYQNLSDRLLSHFKGSADSVEQVMDQVEKYVMTRLHKAALCPETAEDKTKDLALQKRIRDLHWVTIQMLCVPVDEEIAEVSDSVVKAITDLIEMDSRCVPREKLACVTRCSKRIFNAIKVTKRQPASADDFLPALIYTVLRRLMKGEDGYYFTNLCCAVAFIEKLDALSLNLSVEEFDRYMSGQASPGRSVPDPCPGAEGGSQASSELDLLGGLSLQQDRQLDGARRLEADLIDWKSSVEHQVHGFLGQYPPETPPTTSTSSTTPSTTSSSTNASSAIDSDNVDTDRLPPPLQPQVFAG</sequence>
<feature type="domain" description="A20-type" evidence="5">
    <location>
        <begin position="47"/>
        <end position="81"/>
    </location>
</feature>
<organism evidence="7 8">
    <name type="scientific">Synaphobranchus kaupii</name>
    <name type="common">Kaup's arrowtooth eel</name>
    <dbReference type="NCBI Taxonomy" id="118154"/>
    <lineage>
        <taxon>Eukaryota</taxon>
        <taxon>Metazoa</taxon>
        <taxon>Chordata</taxon>
        <taxon>Craniata</taxon>
        <taxon>Vertebrata</taxon>
        <taxon>Euteleostomi</taxon>
        <taxon>Actinopterygii</taxon>
        <taxon>Neopterygii</taxon>
        <taxon>Teleostei</taxon>
        <taxon>Anguilliformes</taxon>
        <taxon>Synaphobranchidae</taxon>
        <taxon>Synaphobranchus</taxon>
    </lineage>
</organism>
<dbReference type="GO" id="GO:0030139">
    <property type="term" value="C:endocytic vesicle"/>
    <property type="evidence" value="ECO:0007669"/>
    <property type="project" value="TreeGrafter"/>
</dbReference>
<dbReference type="Gene3D" id="1.20.1050.80">
    <property type="entry name" value="VPS9 domain"/>
    <property type="match status" value="1"/>
</dbReference>
<comment type="caution">
    <text evidence="7">The sequence shown here is derived from an EMBL/GenBank/DDBJ whole genome shotgun (WGS) entry which is preliminary data.</text>
</comment>
<feature type="compositionally biased region" description="Polar residues" evidence="4">
    <location>
        <begin position="159"/>
        <end position="170"/>
    </location>
</feature>
<dbReference type="SMART" id="SM00259">
    <property type="entry name" value="ZnF_A20"/>
    <property type="match status" value="1"/>
</dbReference>
<evidence type="ECO:0000256" key="3">
    <source>
        <dbReference type="ARBA" id="ARBA00022833"/>
    </source>
</evidence>
<dbReference type="PROSITE" id="PS51205">
    <property type="entry name" value="VPS9"/>
    <property type="match status" value="1"/>
</dbReference>
<dbReference type="EMBL" id="JAINUF010000003">
    <property type="protein sequence ID" value="KAJ8368782.1"/>
    <property type="molecule type" value="Genomic_DNA"/>
</dbReference>
<feature type="region of interest" description="Disordered" evidence="4">
    <location>
        <begin position="467"/>
        <end position="520"/>
    </location>
</feature>
<dbReference type="SUPFAM" id="SSF109993">
    <property type="entry name" value="VPS9 domain"/>
    <property type="match status" value="1"/>
</dbReference>
<reference evidence="7" key="1">
    <citation type="journal article" date="2023" name="Science">
        <title>Genome structures resolve the early diversification of teleost fishes.</title>
        <authorList>
            <person name="Parey E."/>
            <person name="Louis A."/>
            <person name="Montfort J."/>
            <person name="Bouchez O."/>
            <person name="Roques C."/>
            <person name="Iampietro C."/>
            <person name="Lluch J."/>
            <person name="Castinel A."/>
            <person name="Donnadieu C."/>
            <person name="Desvignes T."/>
            <person name="Floi Bucao C."/>
            <person name="Jouanno E."/>
            <person name="Wen M."/>
            <person name="Mejri S."/>
            <person name="Dirks R."/>
            <person name="Jansen H."/>
            <person name="Henkel C."/>
            <person name="Chen W.J."/>
            <person name="Zahm M."/>
            <person name="Cabau C."/>
            <person name="Klopp C."/>
            <person name="Thompson A.W."/>
            <person name="Robinson-Rechavi M."/>
            <person name="Braasch I."/>
            <person name="Lecointre G."/>
            <person name="Bobe J."/>
            <person name="Postlethwait J.H."/>
            <person name="Berthelot C."/>
            <person name="Roest Crollius H."/>
            <person name="Guiguen Y."/>
        </authorList>
    </citation>
    <scope>NUCLEOTIDE SEQUENCE</scope>
    <source>
        <strain evidence="7">WJC10195</strain>
    </source>
</reference>
<dbReference type="GO" id="GO:0005085">
    <property type="term" value="F:guanyl-nucleotide exchange factor activity"/>
    <property type="evidence" value="ECO:0007669"/>
    <property type="project" value="InterPro"/>
</dbReference>
<dbReference type="InterPro" id="IPR003123">
    <property type="entry name" value="VPS9"/>
</dbReference>
<dbReference type="Gene3D" id="1.20.5.4770">
    <property type="match status" value="1"/>
</dbReference>